<dbReference type="EMBL" id="VDGH01000004">
    <property type="protein sequence ID" value="TQR14321.1"/>
    <property type="molecule type" value="Genomic_DNA"/>
</dbReference>
<keyword evidence="2" id="KW-0520">NAD</keyword>
<dbReference type="PRINTS" id="PR00084">
    <property type="entry name" value="MTLDHDRGNASE"/>
</dbReference>
<dbReference type="OrthoDB" id="9768714at2"/>
<dbReference type="PANTHER" id="PTHR30524:SF0">
    <property type="entry name" value="ALTRONATE OXIDOREDUCTASE-RELATED"/>
    <property type="match status" value="1"/>
</dbReference>
<evidence type="ECO:0000313" key="6">
    <source>
        <dbReference type="EMBL" id="TQR14321.1"/>
    </source>
</evidence>
<evidence type="ECO:0000256" key="2">
    <source>
        <dbReference type="ARBA" id="ARBA00023027"/>
    </source>
</evidence>
<evidence type="ECO:0000259" key="5">
    <source>
        <dbReference type="Pfam" id="PF08125"/>
    </source>
</evidence>
<dbReference type="RefSeq" id="WP_142538305.1">
    <property type="nucleotide sequence ID" value="NZ_BMIE01000003.1"/>
</dbReference>
<dbReference type="InterPro" id="IPR013118">
    <property type="entry name" value="Mannitol_DH_C"/>
</dbReference>
<proteinExistence type="predicted"/>
<dbReference type="InterPro" id="IPR036291">
    <property type="entry name" value="NAD(P)-bd_dom_sf"/>
</dbReference>
<dbReference type="Gene3D" id="1.10.1040.10">
    <property type="entry name" value="N-(1-d-carboxylethyl)-l-norvaline Dehydrogenase, domain 2"/>
    <property type="match status" value="1"/>
</dbReference>
<feature type="domain" description="Mannitol dehydrogenase C-terminal" evidence="5">
    <location>
        <begin position="283"/>
        <end position="425"/>
    </location>
</feature>
<comment type="caution">
    <text evidence="6">The sequence shown here is derived from an EMBL/GenBank/DDBJ whole genome shotgun (WGS) entry which is preliminary data.</text>
</comment>
<keyword evidence="1 6" id="KW-0560">Oxidoreductase</keyword>
<reference evidence="6 7" key="1">
    <citation type="submission" date="2019-05" db="EMBL/GenBank/DDBJ databases">
        <title>Psychrobacillus vulpis sp. nov., a new species isolated from feces of a red fox that inhabits in The Tablas de Daimiel Natural Park, Albacete, Spain.</title>
        <authorList>
            <person name="Rodriguez M."/>
            <person name="Reina J.C."/>
            <person name="Bejar V."/>
            <person name="Llamas I."/>
        </authorList>
    </citation>
    <scope>NUCLEOTIDE SEQUENCE [LARGE SCALE GENOMIC DNA]</scope>
    <source>
        <strain evidence="6 7">NEAU-3TGS17</strain>
    </source>
</reference>
<protein>
    <submittedName>
        <fullName evidence="6">Tagaturonate reductase</fullName>
        <ecNumber evidence="6">1.1.1.58</ecNumber>
    </submittedName>
</protein>
<dbReference type="PANTHER" id="PTHR30524">
    <property type="entry name" value="MANNITOL-1-PHOSPHATE 5-DEHYDROGENASE"/>
    <property type="match status" value="1"/>
</dbReference>
<dbReference type="GO" id="GO:0019592">
    <property type="term" value="P:mannitol catabolic process"/>
    <property type="evidence" value="ECO:0007669"/>
    <property type="project" value="TreeGrafter"/>
</dbReference>
<dbReference type="SUPFAM" id="SSF48179">
    <property type="entry name" value="6-phosphogluconate dehydrogenase C-terminal domain-like"/>
    <property type="match status" value="1"/>
</dbReference>
<evidence type="ECO:0000256" key="1">
    <source>
        <dbReference type="ARBA" id="ARBA00023002"/>
    </source>
</evidence>
<dbReference type="Gene3D" id="3.40.50.720">
    <property type="entry name" value="NAD(P)-binding Rossmann-like Domain"/>
    <property type="match status" value="1"/>
</dbReference>
<organism evidence="6 7">
    <name type="scientific">Psychrobacillus lasiicapitis</name>
    <dbReference type="NCBI Taxonomy" id="1636719"/>
    <lineage>
        <taxon>Bacteria</taxon>
        <taxon>Bacillati</taxon>
        <taxon>Bacillota</taxon>
        <taxon>Bacilli</taxon>
        <taxon>Bacillales</taxon>
        <taxon>Bacillaceae</taxon>
        <taxon>Psychrobacillus</taxon>
    </lineage>
</organism>
<dbReference type="Pfam" id="PF08125">
    <property type="entry name" value="Mannitol_dh_C"/>
    <property type="match status" value="1"/>
</dbReference>
<evidence type="ECO:0000259" key="4">
    <source>
        <dbReference type="Pfam" id="PF01232"/>
    </source>
</evidence>
<dbReference type="InterPro" id="IPR013328">
    <property type="entry name" value="6PGD_dom2"/>
</dbReference>
<dbReference type="EC" id="1.1.1.58" evidence="6"/>
<sequence>MNILPDLNLATYKELTSQSVKREYPKRVLQIGDGNFIRGFVDWMIYELNRKTDFQGSIVSMQATPRGKTVPKLQKQNGLFTLLLRGIQDGEEVNERHVVDSIAQAINPYEDWAEALKVAELDEVEFLFSNTTEAGIQYEKETFVKEVSPMSFPAKVVSLLYHRYNHFQGAVNKGWIIIPCELIENNGDQLKNICLKIADDWELPADFTNWMNSACTFCNTLVDRIVPGYPKQEDTLLFEQFGYKDVLLTVGEPYHLFVIDGPDFIQQKLSFKEAGLNVQFDKIETYRELKVKLLNAPHTMLAAIGLLLEIESVKEGMENPLVSSFIQKTLKEEIRETLPPIGKDKALPYMEQVFDRFANPTIHHRLADISLNSYAKFKARIWPSLYTYYTEFGYPPTRLVFAFAALLQYFAGVKTTSKYEVKDDQNVIQKFQAFISVPTPSLEEMAKFVESIIKEDFLQTNEDMENISLAVAKEWQFIREVGMKVALEKIEDGV</sequence>
<dbReference type="GO" id="GO:0008926">
    <property type="term" value="F:mannitol-1-phosphate 5-dehydrogenase activity"/>
    <property type="evidence" value="ECO:0007669"/>
    <property type="project" value="UniProtKB-EC"/>
</dbReference>
<comment type="catalytic activity">
    <reaction evidence="3">
        <text>D-mannitol 1-phosphate + NAD(+) = beta-D-fructose 6-phosphate + NADH + H(+)</text>
        <dbReference type="Rhea" id="RHEA:19661"/>
        <dbReference type="ChEBI" id="CHEBI:15378"/>
        <dbReference type="ChEBI" id="CHEBI:57540"/>
        <dbReference type="ChEBI" id="CHEBI:57634"/>
        <dbReference type="ChEBI" id="CHEBI:57945"/>
        <dbReference type="ChEBI" id="CHEBI:61381"/>
        <dbReference type="EC" id="1.1.1.17"/>
    </reaction>
</comment>
<dbReference type="InterPro" id="IPR013131">
    <property type="entry name" value="Mannitol_DH_N"/>
</dbReference>
<name>A0A544TA37_9BACI</name>
<evidence type="ECO:0000256" key="3">
    <source>
        <dbReference type="ARBA" id="ARBA00048615"/>
    </source>
</evidence>
<accession>A0A544TA37</accession>
<dbReference type="SUPFAM" id="SSF51735">
    <property type="entry name" value="NAD(P)-binding Rossmann-fold domains"/>
    <property type="match status" value="1"/>
</dbReference>
<dbReference type="AlphaFoldDB" id="A0A544TA37"/>
<dbReference type="GO" id="GO:0005829">
    <property type="term" value="C:cytosol"/>
    <property type="evidence" value="ECO:0007669"/>
    <property type="project" value="TreeGrafter"/>
</dbReference>
<feature type="domain" description="Mannitol dehydrogenase N-terminal" evidence="4">
    <location>
        <begin position="27"/>
        <end position="271"/>
    </location>
</feature>
<evidence type="ECO:0000313" key="7">
    <source>
        <dbReference type="Proteomes" id="UP000317316"/>
    </source>
</evidence>
<dbReference type="GO" id="GO:0009026">
    <property type="term" value="F:tagaturonate reductase activity"/>
    <property type="evidence" value="ECO:0007669"/>
    <property type="project" value="UniProtKB-EC"/>
</dbReference>
<dbReference type="InterPro" id="IPR000669">
    <property type="entry name" value="Mannitol_DH"/>
</dbReference>
<gene>
    <name evidence="6" type="ORF">FG382_07640</name>
</gene>
<dbReference type="Proteomes" id="UP000317316">
    <property type="component" value="Unassembled WGS sequence"/>
</dbReference>
<keyword evidence="7" id="KW-1185">Reference proteome</keyword>
<dbReference type="Pfam" id="PF01232">
    <property type="entry name" value="Mannitol_dh"/>
    <property type="match status" value="1"/>
</dbReference>
<dbReference type="InterPro" id="IPR008927">
    <property type="entry name" value="6-PGluconate_DH-like_C_sf"/>
</dbReference>
<dbReference type="NCBIfam" id="NF002969">
    <property type="entry name" value="PRK03643.1"/>
    <property type="match status" value="1"/>
</dbReference>